<reference evidence="1" key="1">
    <citation type="submission" date="2018-05" db="EMBL/GenBank/DDBJ databases">
        <authorList>
            <person name="Lanie J.A."/>
            <person name="Ng W.-L."/>
            <person name="Kazmierczak K.M."/>
            <person name="Andrzejewski T.M."/>
            <person name="Davidsen T.M."/>
            <person name="Wayne K.J."/>
            <person name="Tettelin H."/>
            <person name="Glass J.I."/>
            <person name="Rusch D."/>
            <person name="Podicherti R."/>
            <person name="Tsui H.-C.T."/>
            <person name="Winkler M.E."/>
        </authorList>
    </citation>
    <scope>NUCLEOTIDE SEQUENCE</scope>
</reference>
<sequence length="29" mass="3160">MGSKEGVSIPSQKELNLVYSAPLRRARTA</sequence>
<evidence type="ECO:0000313" key="1">
    <source>
        <dbReference type="EMBL" id="SVD61695.1"/>
    </source>
</evidence>
<gene>
    <name evidence="1" type="ORF">METZ01_LOCUS414549</name>
</gene>
<organism evidence="1">
    <name type="scientific">marine metagenome</name>
    <dbReference type="NCBI Taxonomy" id="408172"/>
    <lineage>
        <taxon>unclassified sequences</taxon>
        <taxon>metagenomes</taxon>
        <taxon>ecological metagenomes</taxon>
    </lineage>
</organism>
<dbReference type="AlphaFoldDB" id="A0A382WTH3"/>
<protein>
    <submittedName>
        <fullName evidence="1">Uncharacterized protein</fullName>
    </submittedName>
</protein>
<name>A0A382WTH3_9ZZZZ</name>
<feature type="non-terminal residue" evidence="1">
    <location>
        <position position="29"/>
    </location>
</feature>
<dbReference type="EMBL" id="UINC01162117">
    <property type="protein sequence ID" value="SVD61695.1"/>
    <property type="molecule type" value="Genomic_DNA"/>
</dbReference>
<accession>A0A382WTH3</accession>
<proteinExistence type="predicted"/>